<feature type="domain" description="Tryptophan synthase beta chain-like PALP" evidence="4">
    <location>
        <begin position="22"/>
        <end position="299"/>
    </location>
</feature>
<evidence type="ECO:0000313" key="6">
    <source>
        <dbReference type="Proteomes" id="UP000294257"/>
    </source>
</evidence>
<dbReference type="InterPro" id="IPR050147">
    <property type="entry name" value="Ser/Thr_Dehydratase"/>
</dbReference>
<evidence type="ECO:0000256" key="1">
    <source>
        <dbReference type="ARBA" id="ARBA00001933"/>
    </source>
</evidence>
<evidence type="ECO:0000256" key="2">
    <source>
        <dbReference type="ARBA" id="ARBA00022898"/>
    </source>
</evidence>
<sequence>MDLDLERIERAATTVNPVFLNSPQWTDDTLAEALGRRVLAKLETANPLRSFKGRGADFAAAEFDPSRPVVCASSGNFGQAMAYACRARGIPVEVFVPDDINPGKRARMEAFGAKVIPAGVDGNAAGERAVEHAGRTGARYVKDGDLAAISEGAGTIGVELLRGGTTIDTVIVPVGDGALITGVARWVKEHSPHTRIVGVSAVGAPAMERSWRAGEPRPTESIDTVAEGIAIRTPVANSVARMGKLVDDMVLVDDKQMFDAMALAVRTIGVLLEPSGAAGLAALAVHEIPGDTVATVLTGSNLRPEHLGTAL</sequence>
<dbReference type="InterPro" id="IPR036052">
    <property type="entry name" value="TrpB-like_PALP_sf"/>
</dbReference>
<dbReference type="SUPFAM" id="SSF53686">
    <property type="entry name" value="Tryptophan synthase beta subunit-like PLP-dependent enzymes"/>
    <property type="match status" value="1"/>
</dbReference>
<dbReference type="Pfam" id="PF00291">
    <property type="entry name" value="PALP"/>
    <property type="match status" value="1"/>
</dbReference>
<reference evidence="5 6" key="1">
    <citation type="submission" date="2019-02" db="EMBL/GenBank/DDBJ databases">
        <title>Genomic Encyclopedia of Type Strains, Phase IV (KMG-IV): sequencing the most valuable type-strain genomes for metagenomic binning, comparative biology and taxonomic classification.</title>
        <authorList>
            <person name="Goeker M."/>
        </authorList>
    </citation>
    <scope>NUCLEOTIDE SEQUENCE [LARGE SCALE GENOMIC DNA]</scope>
    <source>
        <strain evidence="5 6">DSM 101727</strain>
    </source>
</reference>
<keyword evidence="6" id="KW-1185">Reference proteome</keyword>
<accession>A0A4Q7KJW9</accession>
<comment type="cofactor">
    <cofactor evidence="1">
        <name>pyridoxal 5'-phosphate</name>
        <dbReference type="ChEBI" id="CHEBI:597326"/>
    </cofactor>
</comment>
<organism evidence="5 6">
    <name type="scientific">Herbihabitans rhizosphaerae</name>
    <dbReference type="NCBI Taxonomy" id="1872711"/>
    <lineage>
        <taxon>Bacteria</taxon>
        <taxon>Bacillati</taxon>
        <taxon>Actinomycetota</taxon>
        <taxon>Actinomycetes</taxon>
        <taxon>Pseudonocardiales</taxon>
        <taxon>Pseudonocardiaceae</taxon>
        <taxon>Herbihabitans</taxon>
    </lineage>
</organism>
<dbReference type="Proteomes" id="UP000294257">
    <property type="component" value="Unassembled WGS sequence"/>
</dbReference>
<dbReference type="OrthoDB" id="9811476at2"/>
<dbReference type="EMBL" id="SGWQ01000006">
    <property type="protein sequence ID" value="RZS36849.1"/>
    <property type="molecule type" value="Genomic_DNA"/>
</dbReference>
<dbReference type="GO" id="GO:0004794">
    <property type="term" value="F:threonine deaminase activity"/>
    <property type="evidence" value="ECO:0007669"/>
    <property type="project" value="TreeGrafter"/>
</dbReference>
<dbReference type="GO" id="GO:0006565">
    <property type="term" value="P:L-serine catabolic process"/>
    <property type="evidence" value="ECO:0007669"/>
    <property type="project" value="TreeGrafter"/>
</dbReference>
<dbReference type="AlphaFoldDB" id="A0A4Q7KJW9"/>
<dbReference type="PANTHER" id="PTHR48078:SF6">
    <property type="entry name" value="L-THREONINE DEHYDRATASE CATABOLIC TDCB"/>
    <property type="match status" value="1"/>
</dbReference>
<dbReference type="GO" id="GO:0006567">
    <property type="term" value="P:L-threonine catabolic process"/>
    <property type="evidence" value="ECO:0007669"/>
    <property type="project" value="TreeGrafter"/>
</dbReference>
<evidence type="ECO:0000256" key="3">
    <source>
        <dbReference type="ARBA" id="ARBA00023239"/>
    </source>
</evidence>
<evidence type="ECO:0000313" key="5">
    <source>
        <dbReference type="EMBL" id="RZS36849.1"/>
    </source>
</evidence>
<dbReference type="GO" id="GO:0009097">
    <property type="term" value="P:isoleucine biosynthetic process"/>
    <property type="evidence" value="ECO:0007669"/>
    <property type="project" value="TreeGrafter"/>
</dbReference>
<evidence type="ECO:0000259" key="4">
    <source>
        <dbReference type="Pfam" id="PF00291"/>
    </source>
</evidence>
<protein>
    <submittedName>
        <fullName evidence="5">Threonine dehydratase</fullName>
    </submittedName>
</protein>
<dbReference type="InterPro" id="IPR001926">
    <property type="entry name" value="TrpB-like_PALP"/>
</dbReference>
<proteinExistence type="predicted"/>
<dbReference type="Gene3D" id="3.40.50.1100">
    <property type="match status" value="2"/>
</dbReference>
<comment type="caution">
    <text evidence="5">The sequence shown here is derived from an EMBL/GenBank/DDBJ whole genome shotgun (WGS) entry which is preliminary data.</text>
</comment>
<keyword evidence="2" id="KW-0663">Pyridoxal phosphate</keyword>
<dbReference type="RefSeq" id="WP_130345479.1">
    <property type="nucleotide sequence ID" value="NZ_SGWQ01000006.1"/>
</dbReference>
<keyword evidence="3" id="KW-0456">Lyase</keyword>
<dbReference type="PANTHER" id="PTHR48078">
    <property type="entry name" value="THREONINE DEHYDRATASE, MITOCHONDRIAL-RELATED"/>
    <property type="match status" value="1"/>
</dbReference>
<dbReference type="GO" id="GO:0003941">
    <property type="term" value="F:L-serine ammonia-lyase activity"/>
    <property type="evidence" value="ECO:0007669"/>
    <property type="project" value="TreeGrafter"/>
</dbReference>
<name>A0A4Q7KJW9_9PSEU</name>
<gene>
    <name evidence="5" type="ORF">EV193_10683</name>
</gene>